<dbReference type="AlphaFoldDB" id="A0A1G7Z6T3"/>
<dbReference type="EMBL" id="FNCV01000004">
    <property type="protein sequence ID" value="SDH04327.1"/>
    <property type="molecule type" value="Genomic_DNA"/>
</dbReference>
<evidence type="ECO:0000313" key="3">
    <source>
        <dbReference type="EMBL" id="SDH04327.1"/>
    </source>
</evidence>
<dbReference type="InterPro" id="IPR036390">
    <property type="entry name" value="WH_DNA-bd_sf"/>
</dbReference>
<dbReference type="InterPro" id="IPR005149">
    <property type="entry name" value="Tscrpt_reg_PadR_N"/>
</dbReference>
<protein>
    <submittedName>
        <fullName evidence="3">Transcriptional regulator PadR-like family protein</fullName>
    </submittedName>
</protein>
<dbReference type="Proteomes" id="UP000217076">
    <property type="component" value="Unassembled WGS sequence"/>
</dbReference>
<dbReference type="OrthoDB" id="3186544at2"/>
<gene>
    <name evidence="3" type="ORF">SAMN05421742_10418</name>
</gene>
<dbReference type="STRING" id="83401.SAMN05421742_10418"/>
<dbReference type="Pfam" id="PF03551">
    <property type="entry name" value="PadR"/>
    <property type="match status" value="1"/>
</dbReference>
<keyword evidence="4" id="KW-1185">Reference proteome</keyword>
<feature type="region of interest" description="Disordered" evidence="1">
    <location>
        <begin position="170"/>
        <end position="195"/>
    </location>
</feature>
<feature type="domain" description="Transcription regulator PadR N-terminal" evidence="2">
    <location>
        <begin position="9"/>
        <end position="82"/>
    </location>
</feature>
<dbReference type="SUPFAM" id="SSF46785">
    <property type="entry name" value="Winged helix' DNA-binding domain"/>
    <property type="match status" value="1"/>
</dbReference>
<proteinExistence type="predicted"/>
<sequence>MDAKTLCLGALVLGDASGYEIRKLYEDGPLSHVHYTSFGSIYPALAALLREGLIRLTAGAPDARADKKVYAITEAGRRRFAELLTGPPAPDRYRSDVLYVLFFGNLVPPARLSAMLDTMAAQVQADLDHVENLPPECVPPDNPGRRFVVEWGRHYFRSTLDFIHSHRHLIDGAAPPDGPADDPAEHRPAPHNGAS</sequence>
<dbReference type="PANTHER" id="PTHR43252">
    <property type="entry name" value="TRANSCRIPTIONAL REGULATOR YQJI"/>
    <property type="match status" value="1"/>
</dbReference>
<evidence type="ECO:0000313" key="4">
    <source>
        <dbReference type="Proteomes" id="UP000217076"/>
    </source>
</evidence>
<evidence type="ECO:0000259" key="2">
    <source>
        <dbReference type="Pfam" id="PF03551"/>
    </source>
</evidence>
<reference evidence="4" key="1">
    <citation type="submission" date="2016-10" db="EMBL/GenBank/DDBJ databases">
        <authorList>
            <person name="Varghese N."/>
            <person name="Submissions S."/>
        </authorList>
    </citation>
    <scope>NUCLEOTIDE SEQUENCE [LARGE SCALE GENOMIC DNA]</scope>
    <source>
        <strain evidence="4">930I</strain>
    </source>
</reference>
<organism evidence="3 4">
    <name type="scientific">Roseospirillum parvum</name>
    <dbReference type="NCBI Taxonomy" id="83401"/>
    <lineage>
        <taxon>Bacteria</taxon>
        <taxon>Pseudomonadati</taxon>
        <taxon>Pseudomonadota</taxon>
        <taxon>Alphaproteobacteria</taxon>
        <taxon>Rhodospirillales</taxon>
        <taxon>Rhodospirillaceae</taxon>
        <taxon>Roseospirillum</taxon>
    </lineage>
</organism>
<dbReference type="Gene3D" id="6.10.140.1570">
    <property type="match status" value="1"/>
</dbReference>
<name>A0A1G7Z6T3_9PROT</name>
<dbReference type="InterPro" id="IPR036388">
    <property type="entry name" value="WH-like_DNA-bd_sf"/>
</dbReference>
<accession>A0A1G7Z6T3</accession>
<dbReference type="PANTHER" id="PTHR43252:SF6">
    <property type="entry name" value="NEGATIVE TRANSCRIPTION REGULATOR PADR"/>
    <property type="match status" value="1"/>
</dbReference>
<dbReference type="RefSeq" id="WP_092617548.1">
    <property type="nucleotide sequence ID" value="NZ_FNCV01000004.1"/>
</dbReference>
<dbReference type="Gene3D" id="1.10.10.10">
    <property type="entry name" value="Winged helix-like DNA-binding domain superfamily/Winged helix DNA-binding domain"/>
    <property type="match status" value="1"/>
</dbReference>
<evidence type="ECO:0000256" key="1">
    <source>
        <dbReference type="SAM" id="MobiDB-lite"/>
    </source>
</evidence>